<keyword evidence="4" id="KW-1185">Reference proteome</keyword>
<gene>
    <name evidence="3" type="ORF">SELMODRAFT_439356</name>
</gene>
<dbReference type="InterPro" id="IPR016040">
    <property type="entry name" value="NAD(P)-bd_dom"/>
</dbReference>
<feature type="compositionally biased region" description="Acidic residues" evidence="1">
    <location>
        <begin position="101"/>
        <end position="127"/>
    </location>
</feature>
<dbReference type="OrthoDB" id="419598at2759"/>
<protein>
    <recommendedName>
        <fullName evidence="2">NAD(P)-binding domain-containing protein</fullName>
    </recommendedName>
</protein>
<dbReference type="Pfam" id="PF13460">
    <property type="entry name" value="NAD_binding_10"/>
    <property type="match status" value="1"/>
</dbReference>
<dbReference type="eggNOG" id="KOG1203">
    <property type="taxonomic scope" value="Eukaryota"/>
</dbReference>
<dbReference type="KEGG" id="smo:SELMODRAFT_439356"/>
<dbReference type="Gramene" id="EFJ33347">
    <property type="protein sequence ID" value="EFJ33347"/>
    <property type="gene ID" value="SELMODRAFT_439356"/>
</dbReference>
<dbReference type="AlphaFoldDB" id="D8R3U6"/>
<dbReference type="STRING" id="88036.D8R3U6"/>
<name>D8R3U6_SELML</name>
<dbReference type="PANTHER" id="PTHR15020:SF42">
    <property type="entry name" value="NAD(P)-BINDING DOMAIN-CONTAINING PROTEIN"/>
    <property type="match status" value="1"/>
</dbReference>
<sequence length="449" mass="49254">MELTLGFDAAWQWRSNADAPPARRARGLVRCSTASGGSKRDMQKIVARTKHRRARHMKLLNKRNLYDPVEEELVRQPHILDSSTPDGDEEDRQEKSLLDNALDEEISDEDAASDDGEDGVEESEEPEAVSSLPGDLREENEADDGLEDSEERDRLEGISSLGGDLKENVEAGGAEAVSKEVSGSAPVDSSKGIKSKEHPRHDQDGKKSKEQPRHDQDGTEPKEQPRHDQGRFADLKVFVAGASGRTGRLVVEKLSKGGAKVRALCRDKANRFNEQGNVTAVRGDICKYETLKQALGDSNAVVCAIGTKFFPLDIMKTYQIEYEGVVNLISAAKNQGQVKKFILVTSIGVSSFLQIIPILWWKRQAELALQRSGLEYTIVRPAGLRENAPADEALVMRPADSLFIGGISRSKVAEVCVEAIVVPEASEKIVEICAGDVQKGSIQELFSRI</sequence>
<organism evidence="4">
    <name type="scientific">Selaginella moellendorffii</name>
    <name type="common">Spikemoss</name>
    <dbReference type="NCBI Taxonomy" id="88036"/>
    <lineage>
        <taxon>Eukaryota</taxon>
        <taxon>Viridiplantae</taxon>
        <taxon>Streptophyta</taxon>
        <taxon>Embryophyta</taxon>
        <taxon>Tracheophyta</taxon>
        <taxon>Lycopodiopsida</taxon>
        <taxon>Selaginellales</taxon>
        <taxon>Selaginellaceae</taxon>
        <taxon>Selaginella</taxon>
    </lineage>
</organism>
<feature type="region of interest" description="Disordered" evidence="1">
    <location>
        <begin position="76"/>
        <end position="232"/>
    </location>
</feature>
<dbReference type="Gene3D" id="3.40.50.720">
    <property type="entry name" value="NAD(P)-binding Rossmann-like Domain"/>
    <property type="match status" value="1"/>
</dbReference>
<evidence type="ECO:0000256" key="1">
    <source>
        <dbReference type="SAM" id="MobiDB-lite"/>
    </source>
</evidence>
<dbReference type="Proteomes" id="UP000001514">
    <property type="component" value="Unassembled WGS sequence"/>
</dbReference>
<reference evidence="3 4" key="1">
    <citation type="journal article" date="2011" name="Science">
        <title>The Selaginella genome identifies genetic changes associated with the evolution of vascular plants.</title>
        <authorList>
            <person name="Banks J.A."/>
            <person name="Nishiyama T."/>
            <person name="Hasebe M."/>
            <person name="Bowman J.L."/>
            <person name="Gribskov M."/>
            <person name="dePamphilis C."/>
            <person name="Albert V.A."/>
            <person name="Aono N."/>
            <person name="Aoyama T."/>
            <person name="Ambrose B.A."/>
            <person name="Ashton N.W."/>
            <person name="Axtell M.J."/>
            <person name="Barker E."/>
            <person name="Barker M.S."/>
            <person name="Bennetzen J.L."/>
            <person name="Bonawitz N.D."/>
            <person name="Chapple C."/>
            <person name="Cheng C."/>
            <person name="Correa L.G."/>
            <person name="Dacre M."/>
            <person name="DeBarry J."/>
            <person name="Dreyer I."/>
            <person name="Elias M."/>
            <person name="Engstrom E.M."/>
            <person name="Estelle M."/>
            <person name="Feng L."/>
            <person name="Finet C."/>
            <person name="Floyd S.K."/>
            <person name="Frommer W.B."/>
            <person name="Fujita T."/>
            <person name="Gramzow L."/>
            <person name="Gutensohn M."/>
            <person name="Harholt J."/>
            <person name="Hattori M."/>
            <person name="Heyl A."/>
            <person name="Hirai T."/>
            <person name="Hiwatashi Y."/>
            <person name="Ishikawa M."/>
            <person name="Iwata M."/>
            <person name="Karol K.G."/>
            <person name="Koehler B."/>
            <person name="Kolukisaoglu U."/>
            <person name="Kubo M."/>
            <person name="Kurata T."/>
            <person name="Lalonde S."/>
            <person name="Li K."/>
            <person name="Li Y."/>
            <person name="Litt A."/>
            <person name="Lyons E."/>
            <person name="Manning G."/>
            <person name="Maruyama T."/>
            <person name="Michael T.P."/>
            <person name="Mikami K."/>
            <person name="Miyazaki S."/>
            <person name="Morinaga S."/>
            <person name="Murata T."/>
            <person name="Mueller-Roeber B."/>
            <person name="Nelson D.R."/>
            <person name="Obara M."/>
            <person name="Oguri Y."/>
            <person name="Olmstead R.G."/>
            <person name="Onodera N."/>
            <person name="Petersen B.L."/>
            <person name="Pils B."/>
            <person name="Prigge M."/>
            <person name="Rensing S.A."/>
            <person name="Riano-Pachon D.M."/>
            <person name="Roberts A.W."/>
            <person name="Sato Y."/>
            <person name="Scheller H.V."/>
            <person name="Schulz B."/>
            <person name="Schulz C."/>
            <person name="Shakirov E.V."/>
            <person name="Shibagaki N."/>
            <person name="Shinohara N."/>
            <person name="Shippen D.E."/>
            <person name="Soerensen I."/>
            <person name="Sotooka R."/>
            <person name="Sugimoto N."/>
            <person name="Sugita M."/>
            <person name="Sumikawa N."/>
            <person name="Tanurdzic M."/>
            <person name="Theissen G."/>
            <person name="Ulvskov P."/>
            <person name="Wakazuki S."/>
            <person name="Weng J.K."/>
            <person name="Willats W.W."/>
            <person name="Wipf D."/>
            <person name="Wolf P.G."/>
            <person name="Yang L."/>
            <person name="Zimmer A.D."/>
            <person name="Zhu Q."/>
            <person name="Mitros T."/>
            <person name="Hellsten U."/>
            <person name="Loque D."/>
            <person name="Otillar R."/>
            <person name="Salamov A."/>
            <person name="Schmutz J."/>
            <person name="Shapiro H."/>
            <person name="Lindquist E."/>
            <person name="Lucas S."/>
            <person name="Rokhsar D."/>
            <person name="Grigoriev I.V."/>
        </authorList>
    </citation>
    <scope>NUCLEOTIDE SEQUENCE [LARGE SCALE GENOMIC DNA]</scope>
</reference>
<dbReference type="InterPro" id="IPR036291">
    <property type="entry name" value="NAD(P)-bd_dom_sf"/>
</dbReference>
<dbReference type="EMBL" id="GL377571">
    <property type="protein sequence ID" value="EFJ33347.1"/>
    <property type="molecule type" value="Genomic_DNA"/>
</dbReference>
<dbReference type="HOGENOM" id="CLU_611652_0_0_1"/>
<feature type="compositionally biased region" description="Acidic residues" evidence="1">
    <location>
        <begin position="138"/>
        <end position="150"/>
    </location>
</feature>
<evidence type="ECO:0000313" key="3">
    <source>
        <dbReference type="EMBL" id="EFJ33347.1"/>
    </source>
</evidence>
<evidence type="ECO:0000313" key="4">
    <source>
        <dbReference type="Proteomes" id="UP000001514"/>
    </source>
</evidence>
<feature type="domain" description="NAD(P)-binding" evidence="2">
    <location>
        <begin position="241"/>
        <end position="420"/>
    </location>
</feature>
<dbReference type="SUPFAM" id="SSF51735">
    <property type="entry name" value="NAD(P)-binding Rossmann-fold domains"/>
    <property type="match status" value="1"/>
</dbReference>
<dbReference type="CDD" id="cd05243">
    <property type="entry name" value="SDR_a5"/>
    <property type="match status" value="1"/>
</dbReference>
<dbReference type="InParanoid" id="D8R3U6"/>
<proteinExistence type="predicted"/>
<accession>D8R3U6</accession>
<evidence type="ECO:0000259" key="2">
    <source>
        <dbReference type="Pfam" id="PF13460"/>
    </source>
</evidence>
<feature type="compositionally biased region" description="Basic and acidic residues" evidence="1">
    <location>
        <begin position="194"/>
        <end position="232"/>
    </location>
</feature>
<dbReference type="PANTHER" id="PTHR15020">
    <property type="entry name" value="FLAVIN REDUCTASE-RELATED"/>
    <property type="match status" value="1"/>
</dbReference>